<gene>
    <name evidence="7" type="ORF">EDD52_11128</name>
</gene>
<dbReference type="GO" id="GO:0004252">
    <property type="term" value="F:serine-type endopeptidase activity"/>
    <property type="evidence" value="ECO:0007669"/>
    <property type="project" value="UniProtKB-UniRule"/>
</dbReference>
<keyword evidence="3 5" id="KW-0378">Hydrolase</keyword>
<proteinExistence type="inferred from homology"/>
<keyword evidence="4 5" id="KW-0720">Serine protease</keyword>
<accession>A0A4V2UNC4</accession>
<feature type="active site" description="Charge relay system" evidence="5">
    <location>
        <position position="345"/>
    </location>
</feature>
<evidence type="ECO:0000256" key="5">
    <source>
        <dbReference type="PROSITE-ProRule" id="PRU01240"/>
    </source>
</evidence>
<evidence type="ECO:0000259" key="6">
    <source>
        <dbReference type="Pfam" id="PF00082"/>
    </source>
</evidence>
<comment type="caution">
    <text evidence="7">The sequence shown here is derived from an EMBL/GenBank/DDBJ whole genome shotgun (WGS) entry which is preliminary data.</text>
</comment>
<evidence type="ECO:0000256" key="3">
    <source>
        <dbReference type="ARBA" id="ARBA00022801"/>
    </source>
</evidence>
<dbReference type="GO" id="GO:0006508">
    <property type="term" value="P:proteolysis"/>
    <property type="evidence" value="ECO:0007669"/>
    <property type="project" value="UniProtKB-KW"/>
</dbReference>
<dbReference type="InterPro" id="IPR036852">
    <property type="entry name" value="Peptidase_S8/S53_dom_sf"/>
</dbReference>
<evidence type="ECO:0000256" key="2">
    <source>
        <dbReference type="ARBA" id="ARBA00022670"/>
    </source>
</evidence>
<protein>
    <submittedName>
        <fullName evidence="7">Subtilase family protein</fullName>
    </submittedName>
</protein>
<organism evidence="7 8">
    <name type="scientific">Primorskyibacter sedentarius</name>
    <dbReference type="NCBI Taxonomy" id="745311"/>
    <lineage>
        <taxon>Bacteria</taxon>
        <taxon>Pseudomonadati</taxon>
        <taxon>Pseudomonadota</taxon>
        <taxon>Alphaproteobacteria</taxon>
        <taxon>Rhodobacterales</taxon>
        <taxon>Roseobacteraceae</taxon>
        <taxon>Primorskyibacter</taxon>
    </lineage>
</organism>
<dbReference type="EMBL" id="SLZU01000011">
    <property type="protein sequence ID" value="TCS61431.1"/>
    <property type="molecule type" value="Genomic_DNA"/>
</dbReference>
<dbReference type="PANTHER" id="PTHR43806">
    <property type="entry name" value="PEPTIDASE S8"/>
    <property type="match status" value="1"/>
</dbReference>
<evidence type="ECO:0000256" key="4">
    <source>
        <dbReference type="ARBA" id="ARBA00022825"/>
    </source>
</evidence>
<dbReference type="InterPro" id="IPR050131">
    <property type="entry name" value="Peptidase_S8_subtilisin-like"/>
</dbReference>
<dbReference type="InterPro" id="IPR000209">
    <property type="entry name" value="Peptidase_S8/S53_dom"/>
</dbReference>
<keyword evidence="8" id="KW-1185">Reference proteome</keyword>
<feature type="active site" description="Charge relay system" evidence="5">
    <location>
        <position position="166"/>
    </location>
</feature>
<name>A0A4V2UNC4_9RHOB</name>
<reference evidence="7 8" key="1">
    <citation type="submission" date="2019-03" db="EMBL/GenBank/DDBJ databases">
        <title>Genomic Encyclopedia of Type Strains, Phase IV (KMG-IV): sequencing the most valuable type-strain genomes for metagenomic binning, comparative biology and taxonomic classification.</title>
        <authorList>
            <person name="Goeker M."/>
        </authorList>
    </citation>
    <scope>NUCLEOTIDE SEQUENCE [LARGE SCALE GENOMIC DNA]</scope>
    <source>
        <strain evidence="7 8">DSM 104836</strain>
    </source>
</reference>
<dbReference type="SUPFAM" id="SSF52743">
    <property type="entry name" value="Subtilisin-like"/>
    <property type="match status" value="1"/>
</dbReference>
<feature type="domain" description="Peptidase S8/S53" evidence="6">
    <location>
        <begin position="194"/>
        <end position="393"/>
    </location>
</feature>
<keyword evidence="2 5" id="KW-0645">Protease</keyword>
<evidence type="ECO:0000313" key="7">
    <source>
        <dbReference type="EMBL" id="TCS61431.1"/>
    </source>
</evidence>
<feature type="active site" description="Charge relay system" evidence="5">
    <location>
        <position position="196"/>
    </location>
</feature>
<evidence type="ECO:0000256" key="1">
    <source>
        <dbReference type="ARBA" id="ARBA00011073"/>
    </source>
</evidence>
<dbReference type="PANTHER" id="PTHR43806:SF11">
    <property type="entry name" value="CEREVISIN-RELATED"/>
    <property type="match status" value="1"/>
</dbReference>
<dbReference type="Gene3D" id="3.40.50.200">
    <property type="entry name" value="Peptidase S8/S53 domain"/>
    <property type="match status" value="1"/>
</dbReference>
<dbReference type="CDD" id="cd05561">
    <property type="entry name" value="Peptidases_S8_4"/>
    <property type="match status" value="1"/>
</dbReference>
<dbReference type="PROSITE" id="PS51892">
    <property type="entry name" value="SUBTILASE"/>
    <property type="match status" value="1"/>
</dbReference>
<evidence type="ECO:0000313" key="8">
    <source>
        <dbReference type="Proteomes" id="UP000295696"/>
    </source>
</evidence>
<dbReference type="Pfam" id="PF00082">
    <property type="entry name" value="Peptidase_S8"/>
    <property type="match status" value="1"/>
</dbReference>
<dbReference type="Proteomes" id="UP000295696">
    <property type="component" value="Unassembled WGS sequence"/>
</dbReference>
<sequence>MTFASIFRPFSAPNSPFRQISGAFVILALLASCSSFQLNPPTVPPSPADRAQVIDDRQIVALVATRSAADSLQTKAEARGFVTREVVPLERLGLRMLSFDIPQPLDGAGAITLLESLEPGATAGVNHAYRLTQIEEQAGNRFDYASRMIGWTAGACRAHGPIGMLDTGIDEGALQPSGAEVTERSFVRGGDVPEQHGTDVAMLLVDPDRLRDVTLYSAAVVGQTSAGREEAGVDAILEALDWMASNGVRVVNVSLAGPYNKILDRGIDRAAALGLTIVASVGNDGASASPRYPAAFNNVIGVTAVDASEAIYRNAVRGDHVDLAAPGVDVLVTAQDGQRFVTGTSVAAPFVTSRIAADPSLQSGGTLATIRNMLRGQAKDLGPAGFDGTYGAGLVQAPAACL</sequence>
<dbReference type="RefSeq" id="WP_243651958.1">
    <property type="nucleotide sequence ID" value="NZ_SLZU01000011.1"/>
</dbReference>
<comment type="similarity">
    <text evidence="1 5">Belongs to the peptidase S8 family.</text>
</comment>
<dbReference type="AlphaFoldDB" id="A0A4V2UNC4"/>